<dbReference type="Pfam" id="PF02911">
    <property type="entry name" value="Formyl_trans_C"/>
    <property type="match status" value="1"/>
</dbReference>
<proteinExistence type="inferred from homology"/>
<comment type="similarity">
    <text evidence="2 8">Belongs to the Fmt family.</text>
</comment>
<dbReference type="Gene3D" id="3.10.25.10">
    <property type="entry name" value="Formyl transferase, C-terminal domain"/>
    <property type="match status" value="1"/>
</dbReference>
<keyword evidence="5 8" id="KW-0808">Transferase</keyword>
<dbReference type="Gene3D" id="3.40.50.170">
    <property type="entry name" value="Formyl transferase, N-terminal domain"/>
    <property type="match status" value="1"/>
</dbReference>
<dbReference type="PROSITE" id="PS00373">
    <property type="entry name" value="GART"/>
    <property type="match status" value="1"/>
</dbReference>
<evidence type="ECO:0000256" key="2">
    <source>
        <dbReference type="ARBA" id="ARBA00010699"/>
    </source>
</evidence>
<organism evidence="11">
    <name type="scientific">Candidatus Kentrum sp. FW</name>
    <dbReference type="NCBI Taxonomy" id="2126338"/>
    <lineage>
        <taxon>Bacteria</taxon>
        <taxon>Pseudomonadati</taxon>
        <taxon>Pseudomonadota</taxon>
        <taxon>Gammaproteobacteria</taxon>
        <taxon>Candidatus Kentrum</taxon>
    </lineage>
</organism>
<dbReference type="InterPro" id="IPR005794">
    <property type="entry name" value="Fmt"/>
</dbReference>
<evidence type="ECO:0000256" key="8">
    <source>
        <dbReference type="HAMAP-Rule" id="MF_00182"/>
    </source>
</evidence>
<name>A0A450SX51_9GAMM</name>
<dbReference type="EC" id="2.1.2.9" evidence="3 8"/>
<dbReference type="EMBL" id="CAADEW010000083">
    <property type="protein sequence ID" value="VFJ58563.1"/>
    <property type="molecule type" value="Genomic_DNA"/>
</dbReference>
<protein>
    <recommendedName>
        <fullName evidence="4 8">Methionyl-tRNA formyltransferase</fullName>
        <ecNumber evidence="3 8">2.1.2.9</ecNumber>
    </recommendedName>
</protein>
<dbReference type="Pfam" id="PF00551">
    <property type="entry name" value="Formyl_trans_N"/>
    <property type="match status" value="1"/>
</dbReference>
<evidence type="ECO:0000256" key="5">
    <source>
        <dbReference type="ARBA" id="ARBA00022679"/>
    </source>
</evidence>
<sequence>MRIVFAGTPDFAAIILGALLENNESPNAKPPRPDTRLPDDWPVVAVYTQPDRSVGRGRKPAPSAVKQLALDHRLPVYQPSSCRDREAWQSLAALEPDILVVAAYGLILPREVLEIPRHGCINVHGSLLPRWRGAAPIQRAIQAGDTRTGVSIMQMEEGLDSGPVLRLADCTIDAEDTSASLHDRLAALGARTLIRTLHDVKAGKANPIPQDHALATYARRITKSEGELDWNRTAVELERQVRAFVPWPIAYTSLDDRLLRVWESTVVELNEKEILPGSMVACSPAGIDIATREGALRLLTVQRPGARPVPIADFVHGYRRK</sequence>
<evidence type="ECO:0000256" key="3">
    <source>
        <dbReference type="ARBA" id="ARBA00012261"/>
    </source>
</evidence>
<dbReference type="NCBIfam" id="TIGR00460">
    <property type="entry name" value="fmt"/>
    <property type="match status" value="1"/>
</dbReference>
<evidence type="ECO:0000256" key="7">
    <source>
        <dbReference type="ARBA" id="ARBA00048558"/>
    </source>
</evidence>
<dbReference type="InterPro" id="IPR044135">
    <property type="entry name" value="Met-tRNA-FMT_C"/>
</dbReference>
<dbReference type="PANTHER" id="PTHR11138:SF5">
    <property type="entry name" value="METHIONYL-TRNA FORMYLTRANSFERASE, MITOCHONDRIAL"/>
    <property type="match status" value="1"/>
</dbReference>
<dbReference type="HAMAP" id="MF_00182">
    <property type="entry name" value="Formyl_trans"/>
    <property type="match status" value="1"/>
</dbReference>
<dbReference type="CDD" id="cd08704">
    <property type="entry name" value="Met_tRNA_FMT_C"/>
    <property type="match status" value="1"/>
</dbReference>
<comment type="function">
    <text evidence="1 8">Attaches a formyl group to the free amino group of methionyl-tRNA(fMet). The formyl group appears to play a dual role in the initiator identity of N-formylmethionyl-tRNA by promoting its recognition by IF2 and preventing the misappropriation of this tRNA by the elongation apparatus.</text>
</comment>
<comment type="catalytic activity">
    <reaction evidence="7 8">
        <text>L-methionyl-tRNA(fMet) + (6R)-10-formyltetrahydrofolate = N-formyl-L-methionyl-tRNA(fMet) + (6S)-5,6,7,8-tetrahydrofolate + H(+)</text>
        <dbReference type="Rhea" id="RHEA:24380"/>
        <dbReference type="Rhea" id="RHEA-COMP:9952"/>
        <dbReference type="Rhea" id="RHEA-COMP:9953"/>
        <dbReference type="ChEBI" id="CHEBI:15378"/>
        <dbReference type="ChEBI" id="CHEBI:57453"/>
        <dbReference type="ChEBI" id="CHEBI:78530"/>
        <dbReference type="ChEBI" id="CHEBI:78844"/>
        <dbReference type="ChEBI" id="CHEBI:195366"/>
        <dbReference type="EC" id="2.1.2.9"/>
    </reaction>
</comment>
<dbReference type="InterPro" id="IPR036477">
    <property type="entry name" value="Formyl_transf_N_sf"/>
</dbReference>
<feature type="domain" description="Formyl transferase C-terminal" evidence="10">
    <location>
        <begin position="220"/>
        <end position="319"/>
    </location>
</feature>
<dbReference type="GO" id="GO:0005829">
    <property type="term" value="C:cytosol"/>
    <property type="evidence" value="ECO:0007669"/>
    <property type="project" value="TreeGrafter"/>
</dbReference>
<feature type="binding site" evidence="8">
    <location>
        <begin position="126"/>
        <end position="129"/>
    </location>
    <ligand>
        <name>(6S)-5,6,7,8-tetrahydrofolate</name>
        <dbReference type="ChEBI" id="CHEBI:57453"/>
    </ligand>
</feature>
<dbReference type="InterPro" id="IPR041711">
    <property type="entry name" value="Met-tRNA-FMT_N"/>
</dbReference>
<dbReference type="SUPFAM" id="SSF53328">
    <property type="entry name" value="Formyltransferase"/>
    <property type="match status" value="1"/>
</dbReference>
<dbReference type="InterPro" id="IPR005793">
    <property type="entry name" value="Formyl_trans_C"/>
</dbReference>
<reference evidence="11" key="1">
    <citation type="submission" date="2019-02" db="EMBL/GenBank/DDBJ databases">
        <authorList>
            <person name="Gruber-Vodicka R. H."/>
            <person name="Seah K. B. B."/>
        </authorList>
    </citation>
    <scope>NUCLEOTIDE SEQUENCE</scope>
    <source>
        <strain evidence="11">BECK_BZ15</strain>
    </source>
</reference>
<evidence type="ECO:0000259" key="10">
    <source>
        <dbReference type="Pfam" id="PF02911"/>
    </source>
</evidence>
<feature type="domain" description="Formyl transferase N-terminal" evidence="9">
    <location>
        <begin position="42"/>
        <end position="197"/>
    </location>
</feature>
<dbReference type="InterPro" id="IPR011034">
    <property type="entry name" value="Formyl_transferase-like_C_sf"/>
</dbReference>
<dbReference type="InterPro" id="IPR002376">
    <property type="entry name" value="Formyl_transf_N"/>
</dbReference>
<dbReference type="InterPro" id="IPR037022">
    <property type="entry name" value="Formyl_trans_C_sf"/>
</dbReference>
<dbReference type="InterPro" id="IPR001555">
    <property type="entry name" value="GART_AS"/>
</dbReference>
<keyword evidence="6 8" id="KW-0648">Protein biosynthesis</keyword>
<gene>
    <name evidence="8" type="primary">fmt</name>
    <name evidence="11" type="ORF">BECKFW1821A_GA0114235_108311</name>
</gene>
<dbReference type="AlphaFoldDB" id="A0A450SX51"/>
<evidence type="ECO:0000256" key="1">
    <source>
        <dbReference type="ARBA" id="ARBA00002606"/>
    </source>
</evidence>
<accession>A0A450SX51</accession>
<dbReference type="SUPFAM" id="SSF50486">
    <property type="entry name" value="FMT C-terminal domain-like"/>
    <property type="match status" value="1"/>
</dbReference>
<evidence type="ECO:0000259" key="9">
    <source>
        <dbReference type="Pfam" id="PF00551"/>
    </source>
</evidence>
<dbReference type="GO" id="GO:0004479">
    <property type="term" value="F:methionyl-tRNA formyltransferase activity"/>
    <property type="evidence" value="ECO:0007669"/>
    <property type="project" value="UniProtKB-UniRule"/>
</dbReference>
<evidence type="ECO:0000313" key="11">
    <source>
        <dbReference type="EMBL" id="VFJ58563.1"/>
    </source>
</evidence>
<dbReference type="PANTHER" id="PTHR11138">
    <property type="entry name" value="METHIONYL-TRNA FORMYLTRANSFERASE"/>
    <property type="match status" value="1"/>
</dbReference>
<evidence type="ECO:0000256" key="6">
    <source>
        <dbReference type="ARBA" id="ARBA00022917"/>
    </source>
</evidence>
<evidence type="ECO:0000256" key="4">
    <source>
        <dbReference type="ARBA" id="ARBA00016014"/>
    </source>
</evidence>
<dbReference type="CDD" id="cd08646">
    <property type="entry name" value="FMT_core_Met-tRNA-FMT_N"/>
    <property type="match status" value="1"/>
</dbReference>